<organism evidence="1 2">
    <name type="scientific">Mariniflexile aquimaris</name>
    <dbReference type="NCBI Taxonomy" id="881009"/>
    <lineage>
        <taxon>Bacteria</taxon>
        <taxon>Pseudomonadati</taxon>
        <taxon>Bacteroidota</taxon>
        <taxon>Flavobacteriia</taxon>
        <taxon>Flavobacteriales</taxon>
        <taxon>Flavobacteriaceae</taxon>
        <taxon>Mariniflexile</taxon>
    </lineage>
</organism>
<dbReference type="Proteomes" id="UP001597011">
    <property type="component" value="Unassembled WGS sequence"/>
</dbReference>
<evidence type="ECO:0000313" key="1">
    <source>
        <dbReference type="EMBL" id="MFD0835951.1"/>
    </source>
</evidence>
<dbReference type="EMBL" id="JBHTIB010000012">
    <property type="protein sequence ID" value="MFD0835951.1"/>
    <property type="molecule type" value="Genomic_DNA"/>
</dbReference>
<protein>
    <submittedName>
        <fullName evidence="1">Uncharacterized protein</fullName>
    </submittedName>
</protein>
<gene>
    <name evidence="1" type="ORF">ACFQ0I_09260</name>
</gene>
<accession>A0ABW3BSD0</accession>
<proteinExistence type="predicted"/>
<name>A0ABW3BSD0_9FLAO</name>
<comment type="caution">
    <text evidence="1">The sequence shown here is derived from an EMBL/GenBank/DDBJ whole genome shotgun (WGS) entry which is preliminary data.</text>
</comment>
<dbReference type="RefSeq" id="WP_379941535.1">
    <property type="nucleotide sequence ID" value="NZ_JBHTIB010000012.1"/>
</dbReference>
<sequence>MKNSTGTPIGISVNKSSAEQKYQVRDTVFRKGSELNMRVSFYEPQRNVVGYTSQRRDNNDNK</sequence>
<keyword evidence="2" id="KW-1185">Reference proteome</keyword>
<reference evidence="2" key="1">
    <citation type="journal article" date="2019" name="Int. J. Syst. Evol. Microbiol.">
        <title>The Global Catalogue of Microorganisms (GCM) 10K type strain sequencing project: providing services to taxonomists for standard genome sequencing and annotation.</title>
        <authorList>
            <consortium name="The Broad Institute Genomics Platform"/>
            <consortium name="The Broad Institute Genome Sequencing Center for Infectious Disease"/>
            <person name="Wu L."/>
            <person name="Ma J."/>
        </authorList>
    </citation>
    <scope>NUCLEOTIDE SEQUENCE [LARGE SCALE GENOMIC DNA]</scope>
    <source>
        <strain evidence="2">CCUG 60529</strain>
    </source>
</reference>
<evidence type="ECO:0000313" key="2">
    <source>
        <dbReference type="Proteomes" id="UP001597011"/>
    </source>
</evidence>